<dbReference type="PANTHER" id="PTHR43689">
    <property type="entry name" value="HYDROLASE"/>
    <property type="match status" value="1"/>
</dbReference>
<dbReference type="PANTHER" id="PTHR43689:SF8">
    <property type="entry name" value="ALPHA_BETA-HYDROLASES SUPERFAMILY PROTEIN"/>
    <property type="match status" value="1"/>
</dbReference>
<protein>
    <submittedName>
        <fullName evidence="2">Alpha/beta fold hydrolase</fullName>
    </submittedName>
</protein>
<proteinExistence type="predicted"/>
<reference evidence="3" key="1">
    <citation type="journal article" date="2019" name="Int. J. Syst. Evol. Microbiol.">
        <title>The Global Catalogue of Microorganisms (GCM) 10K type strain sequencing project: providing services to taxonomists for standard genome sequencing and annotation.</title>
        <authorList>
            <consortium name="The Broad Institute Genomics Platform"/>
            <consortium name="The Broad Institute Genome Sequencing Center for Infectious Disease"/>
            <person name="Wu L."/>
            <person name="Ma J."/>
        </authorList>
    </citation>
    <scope>NUCLEOTIDE SEQUENCE [LARGE SCALE GENOMIC DNA]</scope>
    <source>
        <strain evidence="3">JCM 16014</strain>
    </source>
</reference>
<dbReference type="Pfam" id="PF12697">
    <property type="entry name" value="Abhydrolase_6"/>
    <property type="match status" value="1"/>
</dbReference>
<dbReference type="InterPro" id="IPR029058">
    <property type="entry name" value="AB_hydrolase_fold"/>
</dbReference>
<dbReference type="EMBL" id="BAAAQN010000004">
    <property type="protein sequence ID" value="GAA2016958.1"/>
    <property type="molecule type" value="Genomic_DNA"/>
</dbReference>
<feature type="domain" description="AB hydrolase-1" evidence="1">
    <location>
        <begin position="42"/>
        <end position="285"/>
    </location>
</feature>
<dbReference type="Gene3D" id="3.40.50.1820">
    <property type="entry name" value="alpha/beta hydrolase"/>
    <property type="match status" value="1"/>
</dbReference>
<dbReference type="PRINTS" id="PR00111">
    <property type="entry name" value="ABHYDROLASE"/>
</dbReference>
<gene>
    <name evidence="2" type="ORF">GCM10009839_10880</name>
</gene>
<comment type="caution">
    <text evidence="2">The sequence shown here is derived from an EMBL/GenBank/DDBJ whole genome shotgun (WGS) entry which is preliminary data.</text>
</comment>
<evidence type="ECO:0000313" key="2">
    <source>
        <dbReference type="EMBL" id="GAA2016958.1"/>
    </source>
</evidence>
<dbReference type="Proteomes" id="UP001500751">
    <property type="component" value="Unassembled WGS sequence"/>
</dbReference>
<keyword evidence="3" id="KW-1185">Reference proteome</keyword>
<accession>A0ABP5F8G7</accession>
<name>A0ABP5F8G7_9ACTN</name>
<evidence type="ECO:0000313" key="3">
    <source>
        <dbReference type="Proteomes" id="UP001500751"/>
    </source>
</evidence>
<dbReference type="GO" id="GO:0016787">
    <property type="term" value="F:hydrolase activity"/>
    <property type="evidence" value="ECO:0007669"/>
    <property type="project" value="UniProtKB-KW"/>
</dbReference>
<evidence type="ECO:0000259" key="1">
    <source>
        <dbReference type="Pfam" id="PF12697"/>
    </source>
</evidence>
<sequence length="298" mass="30969">MLSIPYNAYTSGRAGPPPGLSYVSADGIRTRFEQWGGAGSPVVLVHGAFEDSDTWQPLATLLARDHRVYALDLTGSGYSARVGPYTTAHLAAQLTGLVAALGLDRPVLVAHSSGAAVAAEAVLESPHAFSGLMFLDGDALPIPHFGASWALGPFRTSALRLALRSDWVIRTIYAAQCGPACPRLDAAGVDRFRRPYQQAGAEQGLWQMIDSVGGPGLPAARVAELAGLCLPKAVTFGREDDVFPADAPWTVAARIGAPASTVTVTVIDGAHHLSFISHPARVAEAVEGLVARAGAAGC</sequence>
<organism evidence="2 3">
    <name type="scientific">Catenulispora yoronensis</name>
    <dbReference type="NCBI Taxonomy" id="450799"/>
    <lineage>
        <taxon>Bacteria</taxon>
        <taxon>Bacillati</taxon>
        <taxon>Actinomycetota</taxon>
        <taxon>Actinomycetes</taxon>
        <taxon>Catenulisporales</taxon>
        <taxon>Catenulisporaceae</taxon>
        <taxon>Catenulispora</taxon>
    </lineage>
</organism>
<dbReference type="SUPFAM" id="SSF53474">
    <property type="entry name" value="alpha/beta-Hydrolases"/>
    <property type="match status" value="1"/>
</dbReference>
<dbReference type="InterPro" id="IPR000073">
    <property type="entry name" value="AB_hydrolase_1"/>
</dbReference>
<keyword evidence="2" id="KW-0378">Hydrolase</keyword>